<dbReference type="InterPro" id="IPR020843">
    <property type="entry name" value="ER"/>
</dbReference>
<protein>
    <submittedName>
        <fullName evidence="4">NADP-dependent oxidoreductase</fullName>
    </submittedName>
</protein>
<dbReference type="PANTHER" id="PTHR43205">
    <property type="entry name" value="PROSTAGLANDIN REDUCTASE"/>
    <property type="match status" value="1"/>
</dbReference>
<dbReference type="Pfam" id="PF00107">
    <property type="entry name" value="ADH_zinc_N"/>
    <property type="match status" value="1"/>
</dbReference>
<keyword evidence="2" id="KW-0812">Transmembrane</keyword>
<dbReference type="GO" id="GO:0016628">
    <property type="term" value="F:oxidoreductase activity, acting on the CH-CH group of donors, NAD or NADP as acceptor"/>
    <property type="evidence" value="ECO:0007669"/>
    <property type="project" value="InterPro"/>
</dbReference>
<reference evidence="4" key="1">
    <citation type="submission" date="2023-03" db="EMBL/GenBank/DDBJ databases">
        <title>Andean soil-derived lignocellulolytic bacterial consortium as a source of novel taxa and putative plastic-active enzymes.</title>
        <authorList>
            <person name="Diaz-Garcia L."/>
            <person name="Chuvochina M."/>
            <person name="Feuerriegel G."/>
            <person name="Bunk B."/>
            <person name="Sproer C."/>
            <person name="Streit W.R."/>
            <person name="Rodriguez L.M."/>
            <person name="Overmann J."/>
            <person name="Jimenez D.J."/>
        </authorList>
    </citation>
    <scope>NUCLEOTIDE SEQUENCE</scope>
    <source>
        <strain evidence="4">MAG 833</strain>
    </source>
</reference>
<dbReference type="SUPFAM" id="SSF50129">
    <property type="entry name" value="GroES-like"/>
    <property type="match status" value="1"/>
</dbReference>
<dbReference type="Pfam" id="PF16884">
    <property type="entry name" value="ADH_N_2"/>
    <property type="match status" value="1"/>
</dbReference>
<keyword evidence="2" id="KW-1133">Transmembrane helix</keyword>
<organism evidence="4 5">
    <name type="scientific">Candidatus Brevundimonas colombiensis</name>
    <dbReference type="NCBI Taxonomy" id="3121376"/>
    <lineage>
        <taxon>Bacteria</taxon>
        <taxon>Pseudomonadati</taxon>
        <taxon>Pseudomonadota</taxon>
        <taxon>Alphaproteobacteria</taxon>
        <taxon>Caulobacterales</taxon>
        <taxon>Caulobacteraceae</taxon>
        <taxon>Brevundimonas</taxon>
    </lineage>
</organism>
<keyword evidence="2" id="KW-0472">Membrane</keyword>
<accession>A0AAJ5X0L9</accession>
<dbReference type="CDD" id="cd05288">
    <property type="entry name" value="PGDH"/>
    <property type="match status" value="1"/>
</dbReference>
<dbReference type="PANTHER" id="PTHR43205:SF7">
    <property type="entry name" value="PROSTAGLANDIN REDUCTASE 1"/>
    <property type="match status" value="1"/>
</dbReference>
<dbReference type="EMBL" id="CP119326">
    <property type="protein sequence ID" value="WEK39998.1"/>
    <property type="molecule type" value="Genomic_DNA"/>
</dbReference>
<name>A0AAJ5X0L9_9CAUL</name>
<evidence type="ECO:0000313" key="4">
    <source>
        <dbReference type="EMBL" id="WEK39998.1"/>
    </source>
</evidence>
<dbReference type="SUPFAM" id="SSF51735">
    <property type="entry name" value="NAD(P)-binding Rossmann-fold domains"/>
    <property type="match status" value="1"/>
</dbReference>
<dbReference type="Gene3D" id="3.90.180.10">
    <property type="entry name" value="Medium-chain alcohol dehydrogenases, catalytic domain"/>
    <property type="match status" value="1"/>
</dbReference>
<proteinExistence type="predicted"/>
<feature type="transmembrane region" description="Helical" evidence="2">
    <location>
        <begin position="120"/>
        <end position="140"/>
    </location>
</feature>
<feature type="domain" description="Enoyl reductase (ER)" evidence="3">
    <location>
        <begin position="19"/>
        <end position="333"/>
    </location>
</feature>
<dbReference type="Gene3D" id="3.40.50.720">
    <property type="entry name" value="NAD(P)-binding Rossmann-like Domain"/>
    <property type="match status" value="1"/>
</dbReference>
<dbReference type="InterPro" id="IPR045010">
    <property type="entry name" value="MDR_fam"/>
</dbReference>
<dbReference type="InterPro" id="IPR036291">
    <property type="entry name" value="NAD(P)-bd_dom_sf"/>
</dbReference>
<gene>
    <name evidence="4" type="ORF">P0Y50_15910</name>
</gene>
<dbReference type="InterPro" id="IPR011032">
    <property type="entry name" value="GroES-like_sf"/>
</dbReference>
<dbReference type="AlphaFoldDB" id="A0AAJ5X0L9"/>
<evidence type="ECO:0000256" key="1">
    <source>
        <dbReference type="ARBA" id="ARBA00023002"/>
    </source>
</evidence>
<evidence type="ECO:0000313" key="5">
    <source>
        <dbReference type="Proteomes" id="UP001213664"/>
    </source>
</evidence>
<dbReference type="InterPro" id="IPR013149">
    <property type="entry name" value="ADH-like_C"/>
</dbReference>
<sequence>MTLINRKWILKQRPTASLATDNLQLVEAPAASPADGQILIRNIYLSLDPTNRIWMSDRDQYLPPVGLGDVMRGATLGVVVESRSERFAPGDLVLPPDGGWQLYTIADAGRTQRVKRQPGVPLTAYLSVLGVTGLTAYVGVMDICRPKTGETFAVTAGAGAVGSVAGQIAAIQGARVVGIAGGPAKTAWLTDDLGFDGAVDYKREDVGAALDRLCPDGIDSAFENVGGPIMDAVYERMNIGGRVAVCGLISNYNDEGPIPGPKDFGRMLMKRLTVSGFIVIDHFHRARDAWADIGRWIAEGGLQWKDHVVDGLENAPDALGLLFTGANDGKLVIRISDEPEA</sequence>
<dbReference type="SMART" id="SM00829">
    <property type="entry name" value="PKS_ER"/>
    <property type="match status" value="1"/>
</dbReference>
<evidence type="ECO:0000256" key="2">
    <source>
        <dbReference type="SAM" id="Phobius"/>
    </source>
</evidence>
<evidence type="ECO:0000259" key="3">
    <source>
        <dbReference type="SMART" id="SM00829"/>
    </source>
</evidence>
<keyword evidence="1" id="KW-0560">Oxidoreductase</keyword>
<dbReference type="InterPro" id="IPR041694">
    <property type="entry name" value="ADH_N_2"/>
</dbReference>
<dbReference type="Proteomes" id="UP001213664">
    <property type="component" value="Chromosome"/>
</dbReference>
<dbReference type="FunFam" id="3.40.50.720:FF:000121">
    <property type="entry name" value="Prostaglandin reductase 2"/>
    <property type="match status" value="1"/>
</dbReference>